<name>A0A0F9R3T2_9ZZZZ</name>
<proteinExistence type="predicted"/>
<dbReference type="AlphaFoldDB" id="A0A0F9R3T2"/>
<reference evidence="1" key="1">
    <citation type="journal article" date="2015" name="Nature">
        <title>Complex archaea that bridge the gap between prokaryotes and eukaryotes.</title>
        <authorList>
            <person name="Spang A."/>
            <person name="Saw J.H."/>
            <person name="Jorgensen S.L."/>
            <person name="Zaremba-Niedzwiedzka K."/>
            <person name="Martijn J."/>
            <person name="Lind A.E."/>
            <person name="van Eijk R."/>
            <person name="Schleper C."/>
            <person name="Guy L."/>
            <person name="Ettema T.J."/>
        </authorList>
    </citation>
    <scope>NUCLEOTIDE SEQUENCE</scope>
</reference>
<gene>
    <name evidence="1" type="ORF">LCGC14_0698810</name>
</gene>
<dbReference type="EMBL" id="LAZR01001483">
    <property type="protein sequence ID" value="KKN43867.1"/>
    <property type="molecule type" value="Genomic_DNA"/>
</dbReference>
<sequence length="142" mass="16486">MKKTIEIDRWRADGLIYAAVEQDTCTVQQLIGFLQGLQLRSALGELNNIRLACQYDDTCGTCAEPVLVLLGDREETAKEATGRRQAEQKQERMDLLHQLADRHQPRLRYEQAEKHHSRRSALIQMRGWDKFSLEKLRKLVQP</sequence>
<comment type="caution">
    <text evidence="1">The sequence shown here is derived from an EMBL/GenBank/DDBJ whole genome shotgun (WGS) entry which is preliminary data.</text>
</comment>
<evidence type="ECO:0000313" key="1">
    <source>
        <dbReference type="EMBL" id="KKN43867.1"/>
    </source>
</evidence>
<accession>A0A0F9R3T2</accession>
<protein>
    <submittedName>
        <fullName evidence="1">Uncharacterized protein</fullName>
    </submittedName>
</protein>
<organism evidence="1">
    <name type="scientific">marine sediment metagenome</name>
    <dbReference type="NCBI Taxonomy" id="412755"/>
    <lineage>
        <taxon>unclassified sequences</taxon>
        <taxon>metagenomes</taxon>
        <taxon>ecological metagenomes</taxon>
    </lineage>
</organism>